<comment type="caution">
    <text evidence="1">The sequence shown here is derived from an EMBL/GenBank/DDBJ whole genome shotgun (WGS) entry which is preliminary data.</text>
</comment>
<keyword evidence="2" id="KW-1185">Reference proteome</keyword>
<dbReference type="AlphaFoldDB" id="A0A1T3NIK1"/>
<organism evidence="1 2">
    <name type="scientific">Embleya scabrispora</name>
    <dbReference type="NCBI Taxonomy" id="159449"/>
    <lineage>
        <taxon>Bacteria</taxon>
        <taxon>Bacillati</taxon>
        <taxon>Actinomycetota</taxon>
        <taxon>Actinomycetes</taxon>
        <taxon>Kitasatosporales</taxon>
        <taxon>Streptomycetaceae</taxon>
        <taxon>Embleya</taxon>
    </lineage>
</organism>
<proteinExistence type="predicted"/>
<dbReference type="STRING" id="159449.B4N89_45300"/>
<accession>A0A1T3NIK1</accession>
<protein>
    <submittedName>
        <fullName evidence="1">Uncharacterized protein</fullName>
    </submittedName>
</protein>
<dbReference type="Proteomes" id="UP000190037">
    <property type="component" value="Unassembled WGS sequence"/>
</dbReference>
<dbReference type="EMBL" id="MWQN01000005">
    <property type="protein sequence ID" value="OPC76706.1"/>
    <property type="molecule type" value="Genomic_DNA"/>
</dbReference>
<reference evidence="1 2" key="1">
    <citation type="submission" date="2017-03" db="EMBL/GenBank/DDBJ databases">
        <title>Draft genome sequence of Streptomyces scabrisporus NF3, endophyte isolated from Amphipterygium adstringens.</title>
        <authorList>
            <person name="Vazquez M."/>
            <person name="Ceapa C.D."/>
            <person name="Rodriguez Luna D."/>
            <person name="Sanchez Esquivel S."/>
        </authorList>
    </citation>
    <scope>NUCLEOTIDE SEQUENCE [LARGE SCALE GENOMIC DNA]</scope>
    <source>
        <strain evidence="1 2">NF3</strain>
    </source>
</reference>
<evidence type="ECO:0000313" key="2">
    <source>
        <dbReference type="Proteomes" id="UP000190037"/>
    </source>
</evidence>
<evidence type="ECO:0000313" key="1">
    <source>
        <dbReference type="EMBL" id="OPC76706.1"/>
    </source>
</evidence>
<gene>
    <name evidence="1" type="ORF">B4N89_45300</name>
</gene>
<name>A0A1T3NIK1_9ACTN</name>
<sequence>MVRCCSWLYSSRTRASSRHAGRTLGYRSAHDSAAADSLVSRAPACSGRGYTDNFDVLLLPDLDVDVLTAPNIERIAVDRGADGFDDTFRRRFEDATEPDRAPALAIDAGRRPHPPAGEAQLYPTLITDPDERAPLLDGSRACARYRSRRSLGPTTRSNAPMRIA</sequence>